<dbReference type="AlphaFoldDB" id="A0A6G0Z0F9"/>
<proteinExistence type="predicted"/>
<organism evidence="1 2">
    <name type="scientific">Aphis craccivora</name>
    <name type="common">Cowpea aphid</name>
    <dbReference type="NCBI Taxonomy" id="307492"/>
    <lineage>
        <taxon>Eukaryota</taxon>
        <taxon>Metazoa</taxon>
        <taxon>Ecdysozoa</taxon>
        <taxon>Arthropoda</taxon>
        <taxon>Hexapoda</taxon>
        <taxon>Insecta</taxon>
        <taxon>Pterygota</taxon>
        <taxon>Neoptera</taxon>
        <taxon>Paraneoptera</taxon>
        <taxon>Hemiptera</taxon>
        <taxon>Sternorrhyncha</taxon>
        <taxon>Aphidomorpha</taxon>
        <taxon>Aphidoidea</taxon>
        <taxon>Aphididae</taxon>
        <taxon>Aphidini</taxon>
        <taxon>Aphis</taxon>
        <taxon>Aphis</taxon>
    </lineage>
</organism>
<sequence>MNLKGYQILMYRVLYYILSNLSSVETAELDIITLLTPTKIYVKSRNDAVELVFPSLSSVTSTPQKNKIFRLIDMPSPSLKRKINYEIENDSPRKVKLKQSIKQKFPSCNSRALVTMQFKNKRQPWTKEEKNLSLNLFYKSLTANKINTQMIKNDLIDGWLNLNL</sequence>
<comment type="caution">
    <text evidence="1">The sequence shown here is derived from an EMBL/GenBank/DDBJ whole genome shotgun (WGS) entry which is preliminary data.</text>
</comment>
<name>A0A6G0Z0F9_APHCR</name>
<gene>
    <name evidence="1" type="ORF">FWK35_00025930</name>
</gene>
<protein>
    <submittedName>
        <fullName evidence="1">Uncharacterized protein</fullName>
    </submittedName>
</protein>
<evidence type="ECO:0000313" key="2">
    <source>
        <dbReference type="Proteomes" id="UP000478052"/>
    </source>
</evidence>
<keyword evidence="2" id="KW-1185">Reference proteome</keyword>
<accession>A0A6G0Z0F9</accession>
<evidence type="ECO:0000313" key="1">
    <source>
        <dbReference type="EMBL" id="KAF0764029.1"/>
    </source>
</evidence>
<dbReference type="OrthoDB" id="10608400at2759"/>
<reference evidence="1 2" key="1">
    <citation type="submission" date="2019-08" db="EMBL/GenBank/DDBJ databases">
        <title>Whole genome of Aphis craccivora.</title>
        <authorList>
            <person name="Voronova N.V."/>
            <person name="Shulinski R.S."/>
            <person name="Bandarenka Y.V."/>
            <person name="Zhorov D.G."/>
            <person name="Warner D."/>
        </authorList>
    </citation>
    <scope>NUCLEOTIDE SEQUENCE [LARGE SCALE GENOMIC DNA]</scope>
    <source>
        <strain evidence="1">180601</strain>
        <tissue evidence="1">Whole Body</tissue>
    </source>
</reference>
<dbReference type="EMBL" id="VUJU01001736">
    <property type="protein sequence ID" value="KAF0764029.1"/>
    <property type="molecule type" value="Genomic_DNA"/>
</dbReference>
<dbReference type="Proteomes" id="UP000478052">
    <property type="component" value="Unassembled WGS sequence"/>
</dbReference>